<accession>A0A151WNJ5</accession>
<dbReference type="AlphaFoldDB" id="A0A151WNJ5"/>
<protein>
    <submittedName>
        <fullName evidence="3">Uncharacterized protein</fullName>
    </submittedName>
</protein>
<feature type="region of interest" description="Disordered" evidence="2">
    <location>
        <begin position="594"/>
        <end position="618"/>
    </location>
</feature>
<feature type="region of interest" description="Disordered" evidence="2">
    <location>
        <begin position="338"/>
        <end position="357"/>
    </location>
</feature>
<feature type="compositionally biased region" description="Polar residues" evidence="2">
    <location>
        <begin position="608"/>
        <end position="618"/>
    </location>
</feature>
<dbReference type="Proteomes" id="UP000075809">
    <property type="component" value="Unassembled WGS sequence"/>
</dbReference>
<reference evidence="3 4" key="1">
    <citation type="submission" date="2015-09" db="EMBL/GenBank/DDBJ databases">
        <title>Trachymyrmex zeteki WGS genome.</title>
        <authorList>
            <person name="Nygaard S."/>
            <person name="Hu H."/>
            <person name="Boomsma J."/>
            <person name="Zhang G."/>
        </authorList>
    </citation>
    <scope>NUCLEOTIDE SEQUENCE [LARGE SCALE GENOMIC DNA]</scope>
    <source>
        <strain evidence="3">Tzet28-1</strain>
        <tissue evidence="3">Whole body</tissue>
    </source>
</reference>
<evidence type="ECO:0000313" key="3">
    <source>
        <dbReference type="EMBL" id="KYQ49413.1"/>
    </source>
</evidence>
<dbReference type="EMBL" id="KQ982907">
    <property type="protein sequence ID" value="KYQ49413.1"/>
    <property type="molecule type" value="Genomic_DNA"/>
</dbReference>
<keyword evidence="4" id="KW-1185">Reference proteome</keyword>
<organism evidence="3 4">
    <name type="scientific">Mycetomoellerius zeteki</name>
    <dbReference type="NCBI Taxonomy" id="64791"/>
    <lineage>
        <taxon>Eukaryota</taxon>
        <taxon>Metazoa</taxon>
        <taxon>Ecdysozoa</taxon>
        <taxon>Arthropoda</taxon>
        <taxon>Hexapoda</taxon>
        <taxon>Insecta</taxon>
        <taxon>Pterygota</taxon>
        <taxon>Neoptera</taxon>
        <taxon>Endopterygota</taxon>
        <taxon>Hymenoptera</taxon>
        <taxon>Apocrita</taxon>
        <taxon>Aculeata</taxon>
        <taxon>Formicoidea</taxon>
        <taxon>Formicidae</taxon>
        <taxon>Myrmicinae</taxon>
        <taxon>Mycetomoellerius</taxon>
    </lineage>
</organism>
<evidence type="ECO:0000313" key="4">
    <source>
        <dbReference type="Proteomes" id="UP000075809"/>
    </source>
</evidence>
<sequence length="648" mass="75749">MDAFVENSMFLFVDDSEPIFRSTEYDNTGRVVELADVGCDTETTFPIHFPRDAFDRRRGGAESLGSTRRITKWLNDRPNEFTRRVSDINNDDDRNGNYIRGKTRQHVRNYDDEPDADFNNSYSENPYDDFELSKNNFAVEEDNYTQFVNPQNAIARSHKECVSRYDYLIDRDRYLRNLESPFMQSIHIPLRKNISPRWLAESDKKNLCEIHDTDIQSGERKKRTKILSKNGSFNREAEFEQAREIAMHREQDNLPNVVDPVASSKQMFWDYVSFENDSECEETTFYNPTKTKNHGGLQKMTPRRRRSYIFNSQPKRIDVVDSEGEEFNETVKKNNRENLSPKIPINSESYRTSKGDAMKEKPKILRLNTPNANSSRNQSMRTSVDEQISNMYFTAKGSINMRPHSATEGKKNKFSTIERKEEIINTTGMTVDNHRYRNKFVNKLSNNSPKKTSRLTRMFNRIADSSGNRQIEMENERDNINFHRGNSKIDQINVTVSRLASEKIKQNEKTFALKMTDISVPRVDVKKEKKRKFFSRLPIRTWKRLRTKEPAALRPERDATNDVKKVENETAKLNNHLEKTENVDIHTKDRTTTINSNDIKRSERFGTGSPSVDKSGLTSSDLKSIKRIKDFNATRRTYEQWKKRTSIK</sequence>
<proteinExistence type="predicted"/>
<evidence type="ECO:0000256" key="2">
    <source>
        <dbReference type="SAM" id="MobiDB-lite"/>
    </source>
</evidence>
<feature type="coiled-coil region" evidence="1">
    <location>
        <begin position="556"/>
        <end position="583"/>
    </location>
</feature>
<name>A0A151WNJ5_9HYME</name>
<evidence type="ECO:0000256" key="1">
    <source>
        <dbReference type="SAM" id="Coils"/>
    </source>
</evidence>
<keyword evidence="1" id="KW-0175">Coiled coil</keyword>
<gene>
    <name evidence="3" type="ORF">ALC60_11519</name>
</gene>